<dbReference type="AlphaFoldDB" id="A0A7X2N0I4"/>
<accession>A0A7X2N0I4</accession>
<reference evidence="1 2" key="1">
    <citation type="submission" date="2019-08" db="EMBL/GenBank/DDBJ databases">
        <title>In-depth cultivation of the pig gut microbiome towards novel bacterial diversity and tailored functional studies.</title>
        <authorList>
            <person name="Wylensek D."/>
            <person name="Hitch T.C.A."/>
            <person name="Clavel T."/>
        </authorList>
    </citation>
    <scope>NUCLEOTIDE SEQUENCE [LARGE SCALE GENOMIC DNA]</scope>
    <source>
        <strain evidence="1 2">WCA-383-APC-5B</strain>
    </source>
</reference>
<comment type="caution">
    <text evidence="1">The sequence shown here is derived from an EMBL/GenBank/DDBJ whole genome shotgun (WGS) entry which is preliminary data.</text>
</comment>
<proteinExistence type="predicted"/>
<organism evidence="1 2">
    <name type="scientific">Inconstantimicrobium porci</name>
    <dbReference type="NCBI Taxonomy" id="2652291"/>
    <lineage>
        <taxon>Bacteria</taxon>
        <taxon>Bacillati</taxon>
        <taxon>Bacillota</taxon>
        <taxon>Clostridia</taxon>
        <taxon>Eubacteriales</taxon>
        <taxon>Clostridiaceae</taxon>
        <taxon>Inconstantimicrobium</taxon>
    </lineage>
</organism>
<sequence length="86" mass="9781">MNSLIVLLIVLMKDEASKRLRLFPNKSDKSLTELEPKNSAAELFTKPTILFIIEYLHTMLAIDANIAMNRKNNPDTLNFSECSIVE</sequence>
<keyword evidence="2" id="KW-1185">Reference proteome</keyword>
<evidence type="ECO:0000313" key="1">
    <source>
        <dbReference type="EMBL" id="MSR92453.1"/>
    </source>
</evidence>
<name>A0A7X2N0I4_9CLOT</name>
<dbReference type="RefSeq" id="WP_154532366.1">
    <property type="nucleotide sequence ID" value="NZ_VULX01000032.1"/>
</dbReference>
<dbReference type="EMBL" id="VULX01000032">
    <property type="protein sequence ID" value="MSR92453.1"/>
    <property type="molecule type" value="Genomic_DNA"/>
</dbReference>
<dbReference type="Proteomes" id="UP000460287">
    <property type="component" value="Unassembled WGS sequence"/>
</dbReference>
<gene>
    <name evidence="1" type="ORF">FYJ33_13895</name>
</gene>
<evidence type="ECO:0000313" key="2">
    <source>
        <dbReference type="Proteomes" id="UP000460287"/>
    </source>
</evidence>
<protein>
    <submittedName>
        <fullName evidence="1">Uncharacterized protein</fullName>
    </submittedName>
</protein>